<protein>
    <submittedName>
        <fullName evidence="4">TonB-dependent receptor</fullName>
    </submittedName>
</protein>
<evidence type="ECO:0000256" key="2">
    <source>
        <dbReference type="SAM" id="MobiDB-lite"/>
    </source>
</evidence>
<keyword evidence="1 3" id="KW-0732">Signal</keyword>
<organism evidence="4 5">
    <name type="scientific">Sphingomicrobium clamense</name>
    <dbReference type="NCBI Taxonomy" id="2851013"/>
    <lineage>
        <taxon>Bacteria</taxon>
        <taxon>Pseudomonadati</taxon>
        <taxon>Pseudomonadota</taxon>
        <taxon>Alphaproteobacteria</taxon>
        <taxon>Sphingomonadales</taxon>
        <taxon>Sphingomonadaceae</taxon>
        <taxon>Sphingomicrobium</taxon>
    </lineage>
</organism>
<sequence length="883" mass="96211">MRHARLLTAASSFALLLHGAPALAQDAATRMPQDDAFEADDSDDAAIVVTAPRGSVAGDIPPEEVLDSRDILATGATSVAELLDALSPQIGSGRGRGGRGGGGRPIILIEGKRVSGWRELRDLPTEAIERVDILPEEVAVQYGYAADQRVVNFVLREAFNSTGIELEGEFATRGGRMGGEIELDRLMIRNGTRTTFAFEAEAKSALTEDERDVLIQPVEAFPDPVDPRPYRTLLPATEDYQLNVSHSRPLGEKSLTATLGLDQSTSRSRFGAPIASFDIPAASPFADPPGEEGEVSRLVAGDALGRSRRSRTAELATALNGGGDWRWSTTGSINVANSRTRSDRGPDVDAFQLGLDALDPSFDPFGSLTLGDYPQDISRSRSVRGEVDGLVSGQLGETGAGPIGLSLRSQLTWSNFQSEGTTFGIADPDSDLTRRRLLGRATIDLPVLDRDSAIGQLSFNANGVAESLSDFGELFSYGAGVNWRPTRKLSFLASFDREEGSPSLTQLGEARVVEPLVSFFDFTNGETVLVDAITGGNPDLVADTREVLKISGNWQLPTKDDLRLTAEYITERIDNPIGSFPAASAALEAAFPDRFFRDGDGTLVGVDLTPVNYARQSRDSLRWGLSWGKTLETKPPSAETRAKLRERFRQMRQERQRERAQQQPQGEGPPTPPQPQAEGQQQAEREGPPQGQQRRRGGRGPGGFIGRGRNGGRLGVNIFHTVNFSNEVEIAEGLPLLDYLDGEAVGRFGGTPRHEIEARAFRYNNGLGLRLSADWRSATTVDSAAGPIRFDDYAKFDLRLWYNLAEKPGLIADNPWMRGMRVRVGIDNIFDARPKVTAADGSVPFTYQPAYLEPEGRTISLSIRKLIVPRRFIRDEIRRRTGR</sequence>
<proteinExistence type="predicted"/>
<dbReference type="RefSeq" id="WP_218631891.1">
    <property type="nucleotide sequence ID" value="NZ_JAHVAH010000001.1"/>
</dbReference>
<dbReference type="PANTHER" id="PTHR30069:SF29">
    <property type="entry name" value="HEMOGLOBIN AND HEMOGLOBIN-HAPTOGLOBIN-BINDING PROTEIN 1-RELATED"/>
    <property type="match status" value="1"/>
</dbReference>
<dbReference type="Proteomes" id="UP000698028">
    <property type="component" value="Unassembled WGS sequence"/>
</dbReference>
<feature type="compositionally biased region" description="Low complexity" evidence="2">
    <location>
        <begin position="676"/>
        <end position="692"/>
    </location>
</feature>
<feature type="region of interest" description="Disordered" evidence="2">
    <location>
        <begin position="650"/>
        <end position="710"/>
    </location>
</feature>
<evidence type="ECO:0000256" key="1">
    <source>
        <dbReference type="ARBA" id="ARBA00022729"/>
    </source>
</evidence>
<name>A0ABS6V2S1_9SPHN</name>
<comment type="caution">
    <text evidence="4">The sequence shown here is derived from an EMBL/GenBank/DDBJ whole genome shotgun (WGS) entry which is preliminary data.</text>
</comment>
<feature type="compositionally biased region" description="Basic and acidic residues" evidence="2">
    <location>
        <begin position="650"/>
        <end position="660"/>
    </location>
</feature>
<gene>
    <name evidence="4" type="ORF">KTQ36_00830</name>
</gene>
<evidence type="ECO:0000256" key="3">
    <source>
        <dbReference type="SAM" id="SignalP"/>
    </source>
</evidence>
<accession>A0ABS6V2S1</accession>
<dbReference type="PANTHER" id="PTHR30069">
    <property type="entry name" value="TONB-DEPENDENT OUTER MEMBRANE RECEPTOR"/>
    <property type="match status" value="1"/>
</dbReference>
<evidence type="ECO:0000313" key="5">
    <source>
        <dbReference type="Proteomes" id="UP000698028"/>
    </source>
</evidence>
<keyword evidence="4" id="KW-0675">Receptor</keyword>
<dbReference type="EMBL" id="JAHVAH010000001">
    <property type="protein sequence ID" value="MBW0143836.1"/>
    <property type="molecule type" value="Genomic_DNA"/>
</dbReference>
<feature type="signal peptide" evidence="3">
    <location>
        <begin position="1"/>
        <end position="24"/>
    </location>
</feature>
<reference evidence="4 5" key="1">
    <citation type="submission" date="2021-07" db="EMBL/GenBank/DDBJ databases">
        <title>The draft genome sequence of Sphingomicrobium sp. B8.</title>
        <authorList>
            <person name="Mu L."/>
        </authorList>
    </citation>
    <scope>NUCLEOTIDE SEQUENCE [LARGE SCALE GENOMIC DNA]</scope>
    <source>
        <strain evidence="4 5">B8</strain>
    </source>
</reference>
<evidence type="ECO:0000313" key="4">
    <source>
        <dbReference type="EMBL" id="MBW0143836.1"/>
    </source>
</evidence>
<keyword evidence="5" id="KW-1185">Reference proteome</keyword>
<dbReference type="InterPro" id="IPR039426">
    <property type="entry name" value="TonB-dep_rcpt-like"/>
</dbReference>
<feature type="chain" id="PRO_5045719214" evidence="3">
    <location>
        <begin position="25"/>
        <end position="883"/>
    </location>
</feature>
<feature type="compositionally biased region" description="Gly residues" evidence="2">
    <location>
        <begin position="699"/>
        <end position="710"/>
    </location>
</feature>